<proteinExistence type="predicted"/>
<evidence type="ECO:0000313" key="1">
    <source>
        <dbReference type="EMBL" id="QTJ63607.1"/>
    </source>
</evidence>
<organism evidence="1">
    <name type="scientific">Megalopteran tombus-related virus</name>
    <dbReference type="NCBI Taxonomy" id="2822556"/>
    <lineage>
        <taxon>Viruses</taxon>
        <taxon>Riboviria</taxon>
        <taxon>Orthornavirae</taxon>
        <taxon>Kitrinoviricota</taxon>
        <taxon>Tolucaviricetes</taxon>
        <taxon>Tolivirales</taxon>
        <taxon>Tombusviridae</taxon>
    </lineage>
</organism>
<reference evidence="1" key="1">
    <citation type="submission" date="2020-11" db="EMBL/GenBank/DDBJ databases">
        <authorList>
            <person name="Paraskevopoulou S."/>
            <person name="Kaefer S."/>
            <person name="Zirkel F."/>
            <person name="Donath A."/>
            <person name="Petersen M."/>
            <person name="Liu S."/>
            <person name="Zhou X."/>
            <person name="Drosten C."/>
            <person name="Misof B."/>
            <person name="Junglen S."/>
        </authorList>
    </citation>
    <scope>NUCLEOTIDE SEQUENCE</scope>
    <source>
        <strain evidence="1">OKIAV398</strain>
    </source>
</reference>
<accession>A0A8A6RIM4</accession>
<reference evidence="1" key="2">
    <citation type="journal article" date="2021" name="Virus Evol.">
        <title>Viromics of extant insect orders unveil the evolution of the flavi-like superfamily.</title>
        <authorList>
            <person name="Sofia P."/>
            <person name="Simon K."/>
            <person name="Florian Z."/>
            <person name="Alexander D."/>
            <person name="Malte P."/>
            <person name="Shanlin L."/>
            <person name="Xin Z."/>
            <person name="Christian D."/>
            <person name="Bernhard M."/>
            <person name="Sandra J."/>
        </authorList>
    </citation>
    <scope>NUCLEOTIDE SEQUENCE</scope>
    <source>
        <strain evidence="1">OKIAV398</strain>
    </source>
</reference>
<protein>
    <submittedName>
        <fullName evidence="1">Uncharacterized protein</fullName>
    </submittedName>
</protein>
<dbReference type="EMBL" id="MW208784">
    <property type="protein sequence ID" value="QTJ63607.1"/>
    <property type="molecule type" value="Genomic_RNA"/>
</dbReference>
<name>A0A8A6RIM4_9TOMB</name>
<sequence>MERLLRWLFPRPPALNPNPNRERLIGQIPAEAPQQDQQGPPLDAEQQINAIHAQRRLDEVTREQNTQNCVDFLYTKTYGKVIDKNYQTYCAALLNEYLDQNHILNITTRRRLMNDTIRIHIDEKLREEPIYNANTIQRINEYNQEVRGNIIEPYYFIFTRQVKIDEDLNLQRPHCLRAYSNESRLLMGLLALGLAYMVGKSIISPLLQNLTNSITIPTLQKQLMPPIQTDINQGFSLNMSQDSFNSCIDTLRNSFATHADTHVENIVIPWYSQLADKCTTGIVTIWNRVVG</sequence>